<evidence type="ECO:0000259" key="8">
    <source>
        <dbReference type="PROSITE" id="PS50928"/>
    </source>
</evidence>
<keyword evidence="2 7" id="KW-0813">Transport</keyword>
<dbReference type="PROSITE" id="PS50928">
    <property type="entry name" value="ABC_TM1"/>
    <property type="match status" value="1"/>
</dbReference>
<keyword evidence="4 7" id="KW-0812">Transmembrane</keyword>
<dbReference type="Gene3D" id="1.10.3720.10">
    <property type="entry name" value="MetI-like"/>
    <property type="match status" value="1"/>
</dbReference>
<dbReference type="EMBL" id="SSOB01000015">
    <property type="protein sequence ID" value="THF78740.1"/>
    <property type="molecule type" value="Genomic_DNA"/>
</dbReference>
<sequence>MQTHASLPLSRKEAIVTRTIHKDFRRNRLLYLMILPVLIYYSVFQYGPMYGALIAFKDYSPSAGIWGSDWIGFTNFSDFFNGYYFSRIIKNTVLISVYTLVFEFPAPILLALLVNELRNRTFRRIVQSVTYMPYFISLVVICGMIKDFTNTNGVINQLFGLLGYEGGAMLQNSDLFRPIYVFSEIWQHIGWESIIYIAALANIDQEQFEAADMDGAGRLSKIWYITLPGLVPTIMIMLILRIGNMMNVGFEKIILLYNPATYETADVISTYVYRKGILEMSWSFGAAVGLFNSVINLLLLVLANYISRRVNQNSLW</sequence>
<evidence type="ECO:0000256" key="3">
    <source>
        <dbReference type="ARBA" id="ARBA00022475"/>
    </source>
</evidence>
<feature type="transmembrane region" description="Helical" evidence="7">
    <location>
        <begin position="284"/>
        <end position="306"/>
    </location>
</feature>
<dbReference type="GO" id="GO:0055085">
    <property type="term" value="P:transmembrane transport"/>
    <property type="evidence" value="ECO:0007669"/>
    <property type="project" value="InterPro"/>
</dbReference>
<protein>
    <submittedName>
        <fullName evidence="9">Sugar ABC transporter permease</fullName>
    </submittedName>
</protein>
<keyword evidence="6 7" id="KW-0472">Membrane</keyword>
<dbReference type="OrthoDB" id="9785836at2"/>
<proteinExistence type="inferred from homology"/>
<dbReference type="Proteomes" id="UP000310636">
    <property type="component" value="Unassembled WGS sequence"/>
</dbReference>
<dbReference type="AlphaFoldDB" id="A0A4S4BZU6"/>
<feature type="transmembrane region" description="Helical" evidence="7">
    <location>
        <begin position="125"/>
        <end position="146"/>
    </location>
</feature>
<evidence type="ECO:0000256" key="6">
    <source>
        <dbReference type="ARBA" id="ARBA00023136"/>
    </source>
</evidence>
<evidence type="ECO:0000256" key="2">
    <source>
        <dbReference type="ARBA" id="ARBA00022448"/>
    </source>
</evidence>
<evidence type="ECO:0000313" key="9">
    <source>
        <dbReference type="EMBL" id="THF78740.1"/>
    </source>
</evidence>
<dbReference type="RefSeq" id="WP_136370328.1">
    <property type="nucleotide sequence ID" value="NZ_SSOB01000015.1"/>
</dbReference>
<evidence type="ECO:0000256" key="4">
    <source>
        <dbReference type="ARBA" id="ARBA00022692"/>
    </source>
</evidence>
<evidence type="ECO:0000256" key="7">
    <source>
        <dbReference type="RuleBase" id="RU363032"/>
    </source>
</evidence>
<evidence type="ECO:0000313" key="10">
    <source>
        <dbReference type="Proteomes" id="UP000310636"/>
    </source>
</evidence>
<accession>A0A4S4BZU6</accession>
<organism evidence="9 10">
    <name type="scientific">Cohnella fermenti</name>
    <dbReference type="NCBI Taxonomy" id="2565925"/>
    <lineage>
        <taxon>Bacteria</taxon>
        <taxon>Bacillati</taxon>
        <taxon>Bacillota</taxon>
        <taxon>Bacilli</taxon>
        <taxon>Bacillales</taxon>
        <taxon>Paenibacillaceae</taxon>
        <taxon>Cohnella</taxon>
    </lineage>
</organism>
<feature type="transmembrane region" description="Helical" evidence="7">
    <location>
        <begin position="93"/>
        <end position="113"/>
    </location>
</feature>
<comment type="caution">
    <text evidence="9">The sequence shown here is derived from an EMBL/GenBank/DDBJ whole genome shotgun (WGS) entry which is preliminary data.</text>
</comment>
<feature type="domain" description="ABC transmembrane type-1" evidence="8">
    <location>
        <begin position="89"/>
        <end position="303"/>
    </location>
</feature>
<evidence type="ECO:0000256" key="5">
    <source>
        <dbReference type="ARBA" id="ARBA00022989"/>
    </source>
</evidence>
<gene>
    <name evidence="9" type="ORF">E6C55_13520</name>
</gene>
<dbReference type="InterPro" id="IPR050809">
    <property type="entry name" value="UgpAE/MalFG_permease"/>
</dbReference>
<dbReference type="PANTHER" id="PTHR43227">
    <property type="entry name" value="BLL4140 PROTEIN"/>
    <property type="match status" value="1"/>
</dbReference>
<dbReference type="PANTHER" id="PTHR43227:SF11">
    <property type="entry name" value="BLL4140 PROTEIN"/>
    <property type="match status" value="1"/>
</dbReference>
<dbReference type="InterPro" id="IPR035906">
    <property type="entry name" value="MetI-like_sf"/>
</dbReference>
<comment type="subcellular location">
    <subcellularLocation>
        <location evidence="1 7">Cell membrane</location>
        <topology evidence="1 7">Multi-pass membrane protein</topology>
    </subcellularLocation>
</comment>
<dbReference type="CDD" id="cd06261">
    <property type="entry name" value="TM_PBP2"/>
    <property type="match status" value="1"/>
</dbReference>
<dbReference type="GO" id="GO:0005886">
    <property type="term" value="C:plasma membrane"/>
    <property type="evidence" value="ECO:0007669"/>
    <property type="project" value="UniProtKB-SubCell"/>
</dbReference>
<feature type="transmembrane region" description="Helical" evidence="7">
    <location>
        <begin position="29"/>
        <end position="47"/>
    </location>
</feature>
<evidence type="ECO:0000256" key="1">
    <source>
        <dbReference type="ARBA" id="ARBA00004651"/>
    </source>
</evidence>
<name>A0A4S4BZU6_9BACL</name>
<reference evidence="9 10" key="1">
    <citation type="submission" date="2019-04" db="EMBL/GenBank/DDBJ databases">
        <title>Cohnella sp. nov. isolated from preserved vegetables.</title>
        <authorList>
            <person name="Lin S.-Y."/>
            <person name="Hung M.-H."/>
            <person name="Young C.-C."/>
        </authorList>
    </citation>
    <scope>NUCLEOTIDE SEQUENCE [LARGE SCALE GENOMIC DNA]</scope>
    <source>
        <strain evidence="9 10">CC-MHH1044</strain>
    </source>
</reference>
<dbReference type="SUPFAM" id="SSF161098">
    <property type="entry name" value="MetI-like"/>
    <property type="match status" value="1"/>
</dbReference>
<comment type="similarity">
    <text evidence="7">Belongs to the binding-protein-dependent transport system permease family.</text>
</comment>
<keyword evidence="10" id="KW-1185">Reference proteome</keyword>
<keyword evidence="3" id="KW-1003">Cell membrane</keyword>
<dbReference type="InterPro" id="IPR000515">
    <property type="entry name" value="MetI-like"/>
</dbReference>
<feature type="transmembrane region" description="Helical" evidence="7">
    <location>
        <begin position="222"/>
        <end position="242"/>
    </location>
</feature>
<dbReference type="Pfam" id="PF00528">
    <property type="entry name" value="BPD_transp_1"/>
    <property type="match status" value="1"/>
</dbReference>
<keyword evidence="5 7" id="KW-1133">Transmembrane helix</keyword>